<dbReference type="AlphaFoldDB" id="A0A285TQH3"/>
<reference evidence="2" key="1">
    <citation type="submission" date="2017-08" db="EMBL/GenBank/DDBJ databases">
        <authorList>
            <person name="Varghese N."/>
            <person name="Submissions S."/>
        </authorList>
    </citation>
    <scope>NUCLEOTIDE SEQUENCE [LARGE SCALE GENOMIC DNA]</scope>
    <source>
        <strain evidence="2">JC22</strain>
    </source>
</reference>
<evidence type="ECO:0000313" key="1">
    <source>
        <dbReference type="EMBL" id="SOC25627.1"/>
    </source>
</evidence>
<evidence type="ECO:0000313" key="2">
    <source>
        <dbReference type="Proteomes" id="UP000219636"/>
    </source>
</evidence>
<dbReference type="RefSeq" id="WP_097075205.1">
    <property type="nucleotide sequence ID" value="NZ_OBMQ01000019.1"/>
</dbReference>
<keyword evidence="2" id="KW-1185">Reference proteome</keyword>
<organism evidence="1 2">
    <name type="scientific">Ureibacillus xyleni</name>
    <dbReference type="NCBI Taxonomy" id="614648"/>
    <lineage>
        <taxon>Bacteria</taxon>
        <taxon>Bacillati</taxon>
        <taxon>Bacillota</taxon>
        <taxon>Bacilli</taxon>
        <taxon>Bacillales</taxon>
        <taxon>Caryophanaceae</taxon>
        <taxon>Ureibacillus</taxon>
    </lineage>
</organism>
<dbReference type="EMBL" id="OBMQ01000019">
    <property type="protein sequence ID" value="SOC25627.1"/>
    <property type="molecule type" value="Genomic_DNA"/>
</dbReference>
<accession>A0A285TQH3</accession>
<dbReference type="Proteomes" id="UP000219636">
    <property type="component" value="Unassembled WGS sequence"/>
</dbReference>
<dbReference type="OrthoDB" id="2447900at2"/>
<gene>
    <name evidence="1" type="ORF">SAMN05880501_1195</name>
</gene>
<proteinExistence type="predicted"/>
<name>A0A285TQH3_9BACL</name>
<protein>
    <submittedName>
        <fullName evidence="1">Uncharacterized protein</fullName>
    </submittedName>
</protein>
<sequence length="322" mass="38190">MYILDQTNEWDVDLPEFDIRDAEIRNERKMLFNHFIMKASTLEIVVFQNKDEINLIKLMRKQIKNKQLKTEHHGKSYKFSLDDMAKNLILSLNHISGCTSILYDDKNRIIAEFNTHVTFYEEVGLPCKVLQVNDKPIQVDFYILNHDNDRDVHLEGQAKSYFISTDYDHIERLAFETIEKIYSYPLSIYVETHDEEQEQMQKEWANYDVEYIDSGQRVFTLSSKGMYYAEVPGFFLTVKNAEELKTVFEELIYLAYQNDTFIVSQRKLNIQTGRNRIFKSDEDIVLTFDHDAQSIILYSSLELEQIKSYFTDYMILHIQHGD</sequence>